<organism evidence="4">
    <name type="scientific">Gymnodinialimonas phycosphaerae</name>
    <dbReference type="NCBI Taxonomy" id="2841589"/>
    <lineage>
        <taxon>Bacteria</taxon>
        <taxon>Pseudomonadati</taxon>
        <taxon>Pseudomonadota</taxon>
        <taxon>Alphaproteobacteria</taxon>
        <taxon>Rhodobacterales</taxon>
        <taxon>Paracoccaceae</taxon>
        <taxon>Gymnodinialimonas</taxon>
    </lineage>
</organism>
<dbReference type="EMBL" id="JAIMBW010000001">
    <property type="protein sequence ID" value="MBY4893982.1"/>
    <property type="molecule type" value="Genomic_DNA"/>
</dbReference>
<dbReference type="Gene3D" id="3.90.320.10">
    <property type="match status" value="1"/>
</dbReference>
<dbReference type="InterPro" id="IPR014153">
    <property type="entry name" value="Ds_break_AddB"/>
</dbReference>
<evidence type="ECO:0000259" key="2">
    <source>
        <dbReference type="Pfam" id="PF12705"/>
    </source>
</evidence>
<gene>
    <name evidence="4" type="primary">addB</name>
    <name evidence="3" type="ORF">KUL25_14580</name>
    <name evidence="4" type="ORF">KUL25_14585</name>
</gene>
<dbReference type="AlphaFoldDB" id="A0A975TSF8"/>
<keyword evidence="5" id="KW-1185">Reference proteome</keyword>
<dbReference type="InterPro" id="IPR027417">
    <property type="entry name" value="P-loop_NTPase"/>
</dbReference>
<dbReference type="Proteomes" id="UP000693972">
    <property type="component" value="Unassembled WGS sequence"/>
</dbReference>
<evidence type="ECO:0000313" key="5">
    <source>
        <dbReference type="Proteomes" id="UP000693972"/>
    </source>
</evidence>
<dbReference type="InterPro" id="IPR038726">
    <property type="entry name" value="PDDEXK_AddAB-type"/>
</dbReference>
<sequence>MFFDPSPRPRVFATPLGVDFCTALIDGLDMALDGQGPEALARVEIHVANGRMQRRLQALYAQRGPGLLPRIRPVLSLAETADLEGLAPAMSPLALRLELAQLIAKLIDANPDLAPRAALYDLADSLADFMGEMVEEGVTPADIASLDMGEHSEHWARARDFLGIAQQVIAAGDKPTPEARQAQVVERLVAQWKLSPPSHPVIVAGSTGSRRATFRLMEAVAKLPQGAVILPGIDRDMPSAIWRGLLDGRRSGLAGEDHPQFRLAKLLDAMDLDPAQVALWGSAAPAVPARNAVVSLALRPAPVTNQWRTEGPRLADVKGAMAGVTLLEAPSPQIEATTIALRMRRAIEDGQRVALVTPDRRLARKVTAQLDRWRIKPDDSAGDVLAQTAPGRFLRQVADAMTAPVTSEAMVALLKHPLCHSGADRGEHQLRTQDLELQVLRKGLAFPTRAALMTWAEARKDDEGAIAWVTWLSDTLLAPVDRAPMPLENRLALHKTRADALAAGAGQPDAGELYDKEPGAAAVKLLRDLTADAPSGGAMSARDYADFFTALAHDREVRFALRPHADVLIWGTQEARVQGADVTILAGLNEGTWPQAASADPWLNRPLRATAGLRLPDRVIGLSAHDFQQGIAGHEVWLSRARRDDETDTVPARWLNRLVNLLGGASDEAAQALKDMRRRGEDWLALAETLTTPDTTTPDTSVAPAPRPAPAPQNTARLTRLSVTDIERLIRDPYAIYAARMLGLRPLDPLRASPDARLRGNVIHKILEQFIVATPTDLPPDAGGQFMAIAEAVLEDEAPWPAARHLWRDRLQRLLPWYLVQEAGFRALAEPWVLEERKTWDVPGLGLTLSGIADRIDRLPDGAVAIYDYKTGNLPTDKVEIAYNKQLLLLALMGRGGAFADRPLDVARLAYVGLGTRPEVRVQDFDAGLLEETLAGLRELITHYRQPLVGFTSRRSPKKTTYAGDYDHLARLGEWDETMDASVIAVGEKTHG</sequence>
<dbReference type="NCBIfam" id="TIGR02786">
    <property type="entry name" value="addB_alphas"/>
    <property type="match status" value="1"/>
</dbReference>
<name>A0A975TSF8_9RHOB</name>
<evidence type="ECO:0000313" key="4">
    <source>
        <dbReference type="EMBL" id="QXL86670.1"/>
    </source>
</evidence>
<accession>A0A975TSF8</accession>
<dbReference type="RefSeq" id="WP_257893610.1">
    <property type="nucleotide sequence ID" value="NZ_JAIMBW010000001.1"/>
</dbReference>
<evidence type="ECO:0000256" key="1">
    <source>
        <dbReference type="SAM" id="MobiDB-lite"/>
    </source>
</evidence>
<dbReference type="Pfam" id="PF12705">
    <property type="entry name" value="PDDEXK_1"/>
    <property type="match status" value="1"/>
</dbReference>
<proteinExistence type="predicted"/>
<dbReference type="SUPFAM" id="SSF52540">
    <property type="entry name" value="P-loop containing nucleoside triphosphate hydrolases"/>
    <property type="match status" value="1"/>
</dbReference>
<feature type="region of interest" description="Disordered" evidence="1">
    <location>
        <begin position="689"/>
        <end position="713"/>
    </location>
</feature>
<dbReference type="InterPro" id="IPR011335">
    <property type="entry name" value="Restrct_endonuc-II-like"/>
</dbReference>
<feature type="domain" description="PD-(D/E)XK endonuclease-like" evidence="2">
    <location>
        <begin position="720"/>
        <end position="944"/>
    </location>
</feature>
<dbReference type="InterPro" id="IPR011604">
    <property type="entry name" value="PDDEXK-like_dom_sf"/>
</dbReference>
<dbReference type="EMBL" id="CP078073">
    <property type="protein sequence ID" value="QXL86670.1"/>
    <property type="molecule type" value="Genomic_DNA"/>
</dbReference>
<reference evidence="4 5" key="1">
    <citation type="submission" date="2021-07" db="EMBL/GenBank/DDBJ databases">
        <title>Karlodiniumbacter phycospheric gen. nov., sp. nov., a phycosphere bacterium isolated from karlodinium veneficum.</title>
        <authorList>
            <person name="Peng Y."/>
            <person name="Jiang L."/>
            <person name="Lee J."/>
        </authorList>
    </citation>
    <scope>NUCLEOTIDE SEQUENCE</scope>
    <source>
        <strain evidence="4 5">N5</strain>
    </source>
</reference>
<dbReference type="SUPFAM" id="SSF52980">
    <property type="entry name" value="Restriction endonuclease-like"/>
    <property type="match status" value="1"/>
</dbReference>
<evidence type="ECO:0000313" key="3">
    <source>
        <dbReference type="EMBL" id="MBY4893982.1"/>
    </source>
</evidence>
<protein>
    <submittedName>
        <fullName evidence="4">Double-strand break repair protein AddB</fullName>
    </submittedName>
</protein>
<feature type="compositionally biased region" description="Low complexity" evidence="1">
    <location>
        <begin position="689"/>
        <end position="704"/>
    </location>
</feature>